<organism evidence="3 4">
    <name type="scientific">Pseudoalteromonas luteoviolacea S4054</name>
    <dbReference type="NCBI Taxonomy" id="1129367"/>
    <lineage>
        <taxon>Bacteria</taxon>
        <taxon>Pseudomonadati</taxon>
        <taxon>Pseudomonadota</taxon>
        <taxon>Gammaproteobacteria</taxon>
        <taxon>Alteromonadales</taxon>
        <taxon>Pseudoalteromonadaceae</taxon>
        <taxon>Pseudoalteromonas</taxon>
    </lineage>
</organism>
<gene>
    <name evidence="3" type="ORF">N479_11180</name>
</gene>
<dbReference type="InterPro" id="IPR011034">
    <property type="entry name" value="Formyl_transferase-like_C_sf"/>
</dbReference>
<dbReference type="Pfam" id="PF02911">
    <property type="entry name" value="Formyl_trans_C"/>
    <property type="match status" value="1"/>
</dbReference>
<dbReference type="GO" id="GO:0005829">
    <property type="term" value="C:cytosol"/>
    <property type="evidence" value="ECO:0007669"/>
    <property type="project" value="TreeGrafter"/>
</dbReference>
<dbReference type="Pfam" id="PF00551">
    <property type="entry name" value="Formyl_trans_N"/>
    <property type="match status" value="1"/>
</dbReference>
<dbReference type="EMBL" id="AUXW01000139">
    <property type="protein sequence ID" value="KKE83967.1"/>
    <property type="molecule type" value="Genomic_DNA"/>
</dbReference>
<dbReference type="InterPro" id="IPR036477">
    <property type="entry name" value="Formyl_transf_N_sf"/>
</dbReference>
<sequence>MSKINRVLFIGSKQQGLRVLKTIYGLSPEVLVGVVTIDDRTDSRTNYKQFVNFCNQESIELTVANNRKESQEIFRSYQADLCIVADWYWLIDESTLNSVPFGFIGIHNSLLPKYRGGSPLVWSVLNKDEYVGFSVFTLTPGMDDGPIWAQGRVKLLEEDYLSTIREKIENKIIDVLEENYLAIIDRKVKPYEQQHHLATYCAQRFPTDGLIDWMKNAHDVRCLIRASAEPNPGAYTYIHGKQLKILKAEVFDCTYYGSPGQVAKIDSERVYVICGENTAIILEVVEFEGEKMHASQIIKSIKVKLGVSNDS</sequence>
<dbReference type="GO" id="GO:0004479">
    <property type="term" value="F:methionyl-tRNA formyltransferase activity"/>
    <property type="evidence" value="ECO:0007669"/>
    <property type="project" value="TreeGrafter"/>
</dbReference>
<dbReference type="PANTHER" id="PTHR11138">
    <property type="entry name" value="METHIONYL-TRNA FORMYLTRANSFERASE"/>
    <property type="match status" value="1"/>
</dbReference>
<evidence type="ECO:0000259" key="1">
    <source>
        <dbReference type="Pfam" id="PF00551"/>
    </source>
</evidence>
<evidence type="ECO:0000259" key="2">
    <source>
        <dbReference type="Pfam" id="PF02911"/>
    </source>
</evidence>
<dbReference type="PATRIC" id="fig|1129367.4.peg.2023"/>
<name>A0A0F6ACM5_9GAMM</name>
<evidence type="ECO:0000313" key="4">
    <source>
        <dbReference type="Proteomes" id="UP000033434"/>
    </source>
</evidence>
<comment type="caution">
    <text evidence="3">The sequence shown here is derived from an EMBL/GenBank/DDBJ whole genome shotgun (WGS) entry which is preliminary data.</text>
</comment>
<accession>A0A0F6ACM5</accession>
<evidence type="ECO:0000313" key="3">
    <source>
        <dbReference type="EMBL" id="KKE83967.1"/>
    </source>
</evidence>
<proteinExistence type="predicted"/>
<dbReference type="PANTHER" id="PTHR11138:SF5">
    <property type="entry name" value="METHIONYL-TRNA FORMYLTRANSFERASE, MITOCHONDRIAL"/>
    <property type="match status" value="1"/>
</dbReference>
<dbReference type="InterPro" id="IPR002376">
    <property type="entry name" value="Formyl_transf_N"/>
</dbReference>
<dbReference type="SUPFAM" id="SSF50486">
    <property type="entry name" value="FMT C-terminal domain-like"/>
    <property type="match status" value="1"/>
</dbReference>
<feature type="domain" description="Formyl transferase N-terminal" evidence="1">
    <location>
        <begin position="34"/>
        <end position="170"/>
    </location>
</feature>
<dbReference type="AlphaFoldDB" id="A0A0F6ACM5"/>
<protein>
    <recommendedName>
        <fullName evidence="5">Methionyl-tRNA formyltransferase</fullName>
    </recommendedName>
</protein>
<evidence type="ECO:0008006" key="5">
    <source>
        <dbReference type="Google" id="ProtNLM"/>
    </source>
</evidence>
<feature type="domain" description="Formyl transferase C-terminal" evidence="2">
    <location>
        <begin position="207"/>
        <end position="300"/>
    </location>
</feature>
<dbReference type="SUPFAM" id="SSF53328">
    <property type="entry name" value="Formyltransferase"/>
    <property type="match status" value="1"/>
</dbReference>
<dbReference type="Proteomes" id="UP000033434">
    <property type="component" value="Unassembled WGS sequence"/>
</dbReference>
<reference evidence="3 4" key="1">
    <citation type="journal article" date="2015" name="BMC Genomics">
        <title>Genome mining reveals unlocked bioactive potential of marine Gram-negative bacteria.</title>
        <authorList>
            <person name="Machado H."/>
            <person name="Sonnenschein E.C."/>
            <person name="Melchiorsen J."/>
            <person name="Gram L."/>
        </authorList>
    </citation>
    <scope>NUCLEOTIDE SEQUENCE [LARGE SCALE GENOMIC DNA]</scope>
    <source>
        <strain evidence="3 4">S4054</strain>
    </source>
</reference>
<dbReference type="RefSeq" id="WP_046355701.1">
    <property type="nucleotide sequence ID" value="NZ_AUXW01000139.1"/>
</dbReference>
<dbReference type="Gene3D" id="3.40.50.12230">
    <property type="match status" value="1"/>
</dbReference>
<dbReference type="InterPro" id="IPR005793">
    <property type="entry name" value="Formyl_trans_C"/>
</dbReference>